<name>Q6XM36_9PHYC</name>
<dbReference type="RefSeq" id="YP_009665727.1">
    <property type="nucleotide sequence ID" value="NC_043254.1"/>
</dbReference>
<dbReference type="GeneID" id="41332323"/>
<reference evidence="1" key="1">
    <citation type="journal article" date="2003" name="J. Mol. Evol.">
        <title>Comparisons of two large phaeoviral genomes and evolutionary implications.</title>
        <authorList>
            <person name="Delaroque N."/>
            <person name="Boland W."/>
            <person name="Muller D.G."/>
            <person name="Knippers R."/>
        </authorList>
    </citation>
    <scope>NUCLEOTIDE SEQUENCE</scope>
    <source>
        <strain evidence="1">FirrV-1</strain>
    </source>
</reference>
<proteinExistence type="predicted"/>
<accession>Q6XM36</accession>
<reference evidence="1" key="2">
    <citation type="submission" date="2003-01" db="EMBL/GenBank/DDBJ databases">
        <title>Partial Nucleotide Sequence of the Feldmannia irregularis Virus FirrV-1 Genome: On the Evolution of Large Phaeoviral Genomes.</title>
        <authorList>
            <person name="Delaroque N."/>
            <person name="Knippers R."/>
            <person name="Mueller D.G."/>
            <person name="Boland W."/>
        </authorList>
    </citation>
    <scope>NUCLEOTIDE SEQUENCE</scope>
    <source>
        <strain evidence="1">FirrV-1</strain>
    </source>
</reference>
<protein>
    <submittedName>
        <fullName evidence="1">FirrV-1-A51</fullName>
    </submittedName>
</protein>
<organism evidence="1">
    <name type="scientific">Feldmannia irregularis virus a</name>
    <dbReference type="NCBI Taxonomy" id="231992"/>
    <lineage>
        <taxon>Viruses</taxon>
        <taxon>Varidnaviria</taxon>
        <taxon>Bamfordvirae</taxon>
        <taxon>Nucleocytoviricota</taxon>
        <taxon>Megaviricetes</taxon>
        <taxon>Algavirales</taxon>
        <taxon>Phycodnaviridae</taxon>
        <taxon>Phaeovirus</taxon>
        <taxon>Phaeovirus irregularis</taxon>
    </lineage>
</organism>
<dbReference type="KEGG" id="vg:41332323"/>
<dbReference type="Gene3D" id="2.160.20.110">
    <property type="match status" value="1"/>
</dbReference>
<sequence>MATTTITWVRDSNSKYEVSSKEHLLQIMNNGTLYTNAGTSPGDFWRVDYIQTTDIDFASNSTNVVPIEKFKGTYDGDNYEIRNYSYEDPEFNTANNCINFAGLFGYVLGAAAEVKNLKLTGRWNVKGVHSSGGLLAGYCYISKVANITCSLDAGSSIEQDSITSDTYPKVGGVIGQTDTATVQGITLEGEVSVICSPSATRAYVGGIIGSANSNSVVTLLRNLATFPSTLKGGEVGGVIGRCQFATSISKCLNAMTGDIEGDTLAGGVIGMGQTGNNSQVLDYLVCSMRGNITPVGNARAGGVFGGIQYENDHTYTTLLNYMTGDITGNLSGGLIGRTTGTTYSVNTSMVAMNGYVKFAAVFEDPGIVIAHVDPSFGLTYTIDHGITTDALSGLPIDSESILPYFDLTGTDNYGTSYAWEFVFGNLPEGMTLVPKPLFIDVTFAAVSGAIAYKLTKKTTTATDEIDVATGFTDLAQRVRDLQPETEYTISLYSSTDGTTYTPAGTASATTLANVSSNYSASDFSNESGKYDLSKFGKSSRSQLFQLAGTLFSTGDNLVVPVGSGNKTTKFVKVGENTSIVGEEALFIPFNETAQSANITLSDNSTVTLSFDESDNTVEIGGEKYASGESTIVDQQKLTIVSI</sequence>
<evidence type="ECO:0000313" key="1">
    <source>
        <dbReference type="EMBL" id="AAR26875.1"/>
    </source>
</evidence>
<dbReference type="EMBL" id="AY225133">
    <property type="protein sequence ID" value="AAR26875.1"/>
    <property type="molecule type" value="Genomic_DNA"/>
</dbReference>